<dbReference type="Gene3D" id="3.40.50.1820">
    <property type="entry name" value="alpha/beta hydrolase"/>
    <property type="match status" value="1"/>
</dbReference>
<dbReference type="InterPro" id="IPR029058">
    <property type="entry name" value="AB_hydrolase_fold"/>
</dbReference>
<dbReference type="InterPro" id="IPR022742">
    <property type="entry name" value="Hydrolase_4"/>
</dbReference>
<sequence length="248" mass="28038">MIIKGAEPFFLPGSHKGVLLVHGFTGSPSEMILLGNDLYKRGYTVLGVRLAGHGTSVEEMAKTTWQQWYHSVCDGYHLLRGFCDEISVVGLSMGGLLSIRLGIDFPVKKVVSMSAPVFIANERNLRFLPPLERSAGRYHRKNRRHLPELAKRYNVSYNKIPLVCVHQLMDIIAKTKAILPQLEKPILIVQSENDHTVKAESGQYIFDHVQSKEKKLFKIELSGHLVTLDVEHDKVFKEINDFLKFGAM</sequence>
<dbReference type="Pfam" id="PF12146">
    <property type="entry name" value="Hydrolase_4"/>
    <property type="match status" value="1"/>
</dbReference>
<dbReference type="PANTHER" id="PTHR11614">
    <property type="entry name" value="PHOSPHOLIPASE-RELATED"/>
    <property type="match status" value="1"/>
</dbReference>
<reference evidence="4" key="2">
    <citation type="submission" date="2021-09" db="EMBL/GenBank/DDBJ databases">
        <authorList>
            <person name="Gilroy R."/>
        </authorList>
    </citation>
    <scope>NUCLEOTIDE SEQUENCE</scope>
    <source>
        <strain evidence="4">7318</strain>
    </source>
</reference>
<accession>A0A921HLN8</accession>
<feature type="active site" description="Charge relay system" evidence="1">
    <location>
        <position position="194"/>
    </location>
</feature>
<dbReference type="Proteomes" id="UP000780768">
    <property type="component" value="Unassembled WGS sequence"/>
</dbReference>
<dbReference type="InterPro" id="IPR051044">
    <property type="entry name" value="MAG_DAG_Lipase"/>
</dbReference>
<evidence type="ECO:0000256" key="2">
    <source>
        <dbReference type="PIRSR" id="PIRSR017388-2"/>
    </source>
</evidence>
<feature type="binding site" evidence="2">
    <location>
        <position position="93"/>
    </location>
    <ligand>
        <name>substrate</name>
    </ligand>
</feature>
<name>A0A921HLN8_9FIRM</name>
<dbReference type="PIRSF" id="PIRSF017388">
    <property type="entry name" value="Esterase_lipase"/>
    <property type="match status" value="1"/>
</dbReference>
<feature type="domain" description="Serine aminopeptidase S33" evidence="3">
    <location>
        <begin position="16"/>
        <end position="229"/>
    </location>
</feature>
<reference evidence="4" key="1">
    <citation type="journal article" date="2021" name="PeerJ">
        <title>Extensive microbial diversity within the chicken gut microbiome revealed by metagenomics and culture.</title>
        <authorList>
            <person name="Gilroy R."/>
            <person name="Ravi A."/>
            <person name="Getino M."/>
            <person name="Pursley I."/>
            <person name="Horton D.L."/>
            <person name="Alikhan N.F."/>
            <person name="Baker D."/>
            <person name="Gharbi K."/>
            <person name="Hall N."/>
            <person name="Watson M."/>
            <person name="Adriaenssens E.M."/>
            <person name="Foster-Nyarko E."/>
            <person name="Jarju S."/>
            <person name="Secka A."/>
            <person name="Antonio M."/>
            <person name="Oren A."/>
            <person name="Chaudhuri R.R."/>
            <person name="La Ragione R."/>
            <person name="Hildebrand F."/>
            <person name="Pallen M.J."/>
        </authorList>
    </citation>
    <scope>NUCLEOTIDE SEQUENCE</scope>
    <source>
        <strain evidence="4">7318</strain>
    </source>
</reference>
<organism evidence="4 5">
    <name type="scientific">Megamonas hypermegale</name>
    <dbReference type="NCBI Taxonomy" id="158847"/>
    <lineage>
        <taxon>Bacteria</taxon>
        <taxon>Bacillati</taxon>
        <taxon>Bacillota</taxon>
        <taxon>Negativicutes</taxon>
        <taxon>Selenomonadales</taxon>
        <taxon>Selenomonadaceae</taxon>
        <taxon>Megamonas</taxon>
    </lineage>
</organism>
<evidence type="ECO:0000259" key="3">
    <source>
        <dbReference type="Pfam" id="PF12146"/>
    </source>
</evidence>
<comment type="caution">
    <text evidence="4">The sequence shown here is derived from an EMBL/GenBank/DDBJ whole genome shotgun (WGS) entry which is preliminary data.</text>
</comment>
<proteinExistence type="predicted"/>
<protein>
    <submittedName>
        <fullName evidence="4">Alpha/beta fold hydrolase</fullName>
    </submittedName>
</protein>
<evidence type="ECO:0000313" key="4">
    <source>
        <dbReference type="EMBL" id="HJF84379.1"/>
    </source>
</evidence>
<evidence type="ECO:0000256" key="1">
    <source>
        <dbReference type="PIRSR" id="PIRSR017388-1"/>
    </source>
</evidence>
<dbReference type="SUPFAM" id="SSF53474">
    <property type="entry name" value="alpha/beta-Hydrolases"/>
    <property type="match status" value="1"/>
</dbReference>
<dbReference type="AlphaFoldDB" id="A0A921HLN8"/>
<dbReference type="GO" id="GO:0052689">
    <property type="term" value="F:carboxylic ester hydrolase activity"/>
    <property type="evidence" value="ECO:0007669"/>
    <property type="project" value="InterPro"/>
</dbReference>
<feature type="active site" description="Charge relay system" evidence="1">
    <location>
        <position position="224"/>
    </location>
</feature>
<gene>
    <name evidence="4" type="ORF">K8V65_01755</name>
</gene>
<dbReference type="EMBL" id="DYVR01000051">
    <property type="protein sequence ID" value="HJF84379.1"/>
    <property type="molecule type" value="Genomic_DNA"/>
</dbReference>
<dbReference type="InterPro" id="IPR012354">
    <property type="entry name" value="Esterase_lipase"/>
</dbReference>
<feature type="active site" description="Nucleophile" evidence="1">
    <location>
        <position position="92"/>
    </location>
</feature>
<evidence type="ECO:0000313" key="5">
    <source>
        <dbReference type="Proteomes" id="UP000780768"/>
    </source>
</evidence>
<dbReference type="RefSeq" id="WP_304050928.1">
    <property type="nucleotide sequence ID" value="NZ_CAKMHU010000002.1"/>
</dbReference>
<feature type="binding site" evidence="2">
    <location>
        <position position="24"/>
    </location>
    <ligand>
        <name>substrate</name>
    </ligand>
</feature>
<keyword evidence="4" id="KW-0378">Hydrolase</keyword>